<dbReference type="GeneID" id="20647333"/>
<evidence type="ECO:0000313" key="1">
    <source>
        <dbReference type="EMBL" id="EGZ10419.1"/>
    </source>
</evidence>
<evidence type="ECO:0000313" key="2">
    <source>
        <dbReference type="Proteomes" id="UP000002640"/>
    </source>
</evidence>
<proteinExistence type="predicted"/>
<accession>G4ZZX7</accession>
<dbReference type="KEGG" id="psoj:PHYSODRAFT_337233"/>
<organism evidence="1 2">
    <name type="scientific">Phytophthora sojae (strain P6497)</name>
    <name type="common">Soybean stem and root rot agent</name>
    <name type="synonym">Phytophthora megasperma f. sp. glycines</name>
    <dbReference type="NCBI Taxonomy" id="1094619"/>
    <lineage>
        <taxon>Eukaryota</taxon>
        <taxon>Sar</taxon>
        <taxon>Stramenopiles</taxon>
        <taxon>Oomycota</taxon>
        <taxon>Peronosporomycetes</taxon>
        <taxon>Peronosporales</taxon>
        <taxon>Peronosporaceae</taxon>
        <taxon>Phytophthora</taxon>
    </lineage>
</organism>
<dbReference type="InParanoid" id="G4ZZX7"/>
<dbReference type="RefSeq" id="XP_009533164.1">
    <property type="nucleotide sequence ID" value="XM_009534869.1"/>
</dbReference>
<dbReference type="Proteomes" id="UP000002640">
    <property type="component" value="Unassembled WGS sequence"/>
</dbReference>
<reference evidence="1 2" key="1">
    <citation type="journal article" date="2006" name="Science">
        <title>Phytophthora genome sequences uncover evolutionary origins and mechanisms of pathogenesis.</title>
        <authorList>
            <person name="Tyler B.M."/>
            <person name="Tripathy S."/>
            <person name="Zhang X."/>
            <person name="Dehal P."/>
            <person name="Jiang R.H."/>
            <person name="Aerts A."/>
            <person name="Arredondo F.D."/>
            <person name="Baxter L."/>
            <person name="Bensasson D."/>
            <person name="Beynon J.L."/>
            <person name="Chapman J."/>
            <person name="Damasceno C.M."/>
            <person name="Dorrance A.E."/>
            <person name="Dou D."/>
            <person name="Dickerman A.W."/>
            <person name="Dubchak I.L."/>
            <person name="Garbelotto M."/>
            <person name="Gijzen M."/>
            <person name="Gordon S.G."/>
            <person name="Govers F."/>
            <person name="Grunwald N.J."/>
            <person name="Huang W."/>
            <person name="Ivors K.L."/>
            <person name="Jones R.W."/>
            <person name="Kamoun S."/>
            <person name="Krampis K."/>
            <person name="Lamour K.H."/>
            <person name="Lee M.K."/>
            <person name="McDonald W.H."/>
            <person name="Medina M."/>
            <person name="Meijer H.J."/>
            <person name="Nordberg E.K."/>
            <person name="Maclean D.J."/>
            <person name="Ospina-Giraldo M.D."/>
            <person name="Morris P.F."/>
            <person name="Phuntumart V."/>
            <person name="Putnam N.H."/>
            <person name="Rash S."/>
            <person name="Rose J.K."/>
            <person name="Sakihama Y."/>
            <person name="Salamov A.A."/>
            <person name="Savidor A."/>
            <person name="Scheuring C.F."/>
            <person name="Smith B.M."/>
            <person name="Sobral B.W."/>
            <person name="Terry A."/>
            <person name="Torto-Alalibo T.A."/>
            <person name="Win J."/>
            <person name="Xu Z."/>
            <person name="Zhang H."/>
            <person name="Grigoriev I.V."/>
            <person name="Rokhsar D.S."/>
            <person name="Boore J.L."/>
        </authorList>
    </citation>
    <scope>NUCLEOTIDE SEQUENCE [LARGE SCALE GENOMIC DNA]</scope>
    <source>
        <strain evidence="1 2">P6497</strain>
    </source>
</reference>
<protein>
    <submittedName>
        <fullName evidence="1">Uncharacterized protein</fullName>
    </submittedName>
</protein>
<dbReference type="AlphaFoldDB" id="G4ZZX7"/>
<keyword evidence="2" id="KW-1185">Reference proteome</keyword>
<sequence length="69" mass="7421">MDDQYMLGTIYPTAGYLFTEELAVHFMGLQSTGLPAGSFSFGGDSISSMAQQKSKVAFDKSTDPTSRSD</sequence>
<name>G4ZZX7_PHYSP</name>
<gene>
    <name evidence="1" type="ORF">PHYSODRAFT_337233</name>
</gene>
<dbReference type="EMBL" id="JH159158">
    <property type="protein sequence ID" value="EGZ10419.1"/>
    <property type="molecule type" value="Genomic_DNA"/>
</dbReference>